<protein>
    <recommendedName>
        <fullName evidence="3">Immunoglobulin domain-containing protein</fullName>
    </recommendedName>
</protein>
<evidence type="ECO:0000259" key="3">
    <source>
        <dbReference type="SMART" id="SM00409"/>
    </source>
</evidence>
<feature type="domain" description="Immunoglobulin" evidence="3">
    <location>
        <begin position="24"/>
        <end position="121"/>
    </location>
</feature>
<dbReference type="OrthoDB" id="8885428at2759"/>
<sequence length="514" mass="56952">MMKSASRCFPIVLLLCGVFGADEVKPVSVMEGDSVTLNPDLTQIKTFYLMEWRFGDPVIAQIDGKDISYPSHTERFRGRLQLDQTGSLTIKNMKTKHSGLYTLQISHSAGTAERKFNVTVDESASDAVKAEMTSVSLKEGDHVTLQTDVTQLSGDELIVWRYGDEGKLIAKADIEAKSSPLYYDERFRDRLELDQTGSLIITNTRTTDSGFYAVKISSKKQTSHQKYVVTISESGLSSGAVAGIVVVLLCVAAAAAAGVIYYRCKISELQKQTLTVKEGDPVTLKPNKEIKKDDEIEWQFGDKKQQTSIADIRTETGEIVTYDYVAGERFRDRLELDKTTGFLTIRNSRTEHSGLYTLHIRSSGGDSKQRFVLTVKENVEVKSVEGDSVTLKPDTEIQRDDLMLWTFGDQDSLIAEIRGETVAKYDDGAGGRFSGRLELNETGSLTIRDITAQHTGLYKLQTINSSRGTLCKKFRVYMPCSSGKPVNKSALVKIPLLGKQVPDGVKEQEKKSSV</sequence>
<dbReference type="PANTHER" id="PTHR21063">
    <property type="entry name" value="LFA-3"/>
    <property type="match status" value="1"/>
</dbReference>
<keyword evidence="1" id="KW-1133">Transmembrane helix</keyword>
<feature type="domain" description="Immunoglobulin" evidence="3">
    <location>
        <begin position="271"/>
        <end position="376"/>
    </location>
</feature>
<keyword evidence="1" id="KW-0472">Membrane</keyword>
<dbReference type="Gene3D" id="2.60.40.10">
    <property type="entry name" value="Immunoglobulins"/>
    <property type="match status" value="4"/>
</dbReference>
<name>A0A7J6BST9_9TELE</name>
<feature type="domain" description="Immunoglobulin" evidence="3">
    <location>
        <begin position="378"/>
        <end position="479"/>
    </location>
</feature>
<dbReference type="AlphaFoldDB" id="A0A7J6BST9"/>
<keyword evidence="1" id="KW-0812">Transmembrane</keyword>
<dbReference type="Pfam" id="PF07686">
    <property type="entry name" value="V-set"/>
    <property type="match status" value="3"/>
</dbReference>
<dbReference type="EMBL" id="JAAMOB010000022">
    <property type="protein sequence ID" value="KAF4098059.1"/>
    <property type="molecule type" value="Genomic_DNA"/>
</dbReference>
<evidence type="ECO:0000313" key="4">
    <source>
        <dbReference type="EMBL" id="KAF4098059.1"/>
    </source>
</evidence>
<feature type="domain" description="Immunoglobulin" evidence="3">
    <location>
        <begin position="132"/>
        <end position="232"/>
    </location>
</feature>
<dbReference type="InterPro" id="IPR013783">
    <property type="entry name" value="Ig-like_fold"/>
</dbReference>
<accession>A0A7J6BST9</accession>
<feature type="chain" id="PRO_5029646950" description="Immunoglobulin domain-containing protein" evidence="2">
    <location>
        <begin position="21"/>
        <end position="514"/>
    </location>
</feature>
<dbReference type="SUPFAM" id="SSF48726">
    <property type="entry name" value="Immunoglobulin"/>
    <property type="match status" value="4"/>
</dbReference>
<keyword evidence="5" id="KW-1185">Reference proteome</keyword>
<comment type="caution">
    <text evidence="4">The sequence shown here is derived from an EMBL/GenBank/DDBJ whole genome shotgun (WGS) entry which is preliminary data.</text>
</comment>
<dbReference type="InterPro" id="IPR013106">
    <property type="entry name" value="Ig_V-set"/>
</dbReference>
<evidence type="ECO:0000313" key="5">
    <source>
        <dbReference type="Proteomes" id="UP000579812"/>
    </source>
</evidence>
<keyword evidence="2" id="KW-0732">Signal</keyword>
<organism evidence="4 5">
    <name type="scientific">Onychostoma macrolepis</name>
    <dbReference type="NCBI Taxonomy" id="369639"/>
    <lineage>
        <taxon>Eukaryota</taxon>
        <taxon>Metazoa</taxon>
        <taxon>Chordata</taxon>
        <taxon>Craniata</taxon>
        <taxon>Vertebrata</taxon>
        <taxon>Euteleostomi</taxon>
        <taxon>Actinopterygii</taxon>
        <taxon>Neopterygii</taxon>
        <taxon>Teleostei</taxon>
        <taxon>Ostariophysi</taxon>
        <taxon>Cypriniformes</taxon>
        <taxon>Cyprinidae</taxon>
        <taxon>Acrossocheilinae</taxon>
        <taxon>Onychostoma</taxon>
    </lineage>
</organism>
<dbReference type="Proteomes" id="UP000579812">
    <property type="component" value="Unassembled WGS sequence"/>
</dbReference>
<dbReference type="PANTHER" id="PTHR21063:SF4">
    <property type="entry name" value="CD48 ANTIGEN-RELATED"/>
    <property type="match status" value="1"/>
</dbReference>
<evidence type="ECO:0000256" key="2">
    <source>
        <dbReference type="SAM" id="SignalP"/>
    </source>
</evidence>
<gene>
    <name evidence="4" type="ORF">G5714_022067</name>
</gene>
<reference evidence="4 5" key="1">
    <citation type="submission" date="2020-04" db="EMBL/GenBank/DDBJ databases">
        <title>Chromosome-level genome assembly of a cyprinid fish Onychostoma macrolepis by integration of Nanopore Sequencing, Bionano and Hi-C technology.</title>
        <authorList>
            <person name="Wang D."/>
        </authorList>
    </citation>
    <scope>NUCLEOTIDE SEQUENCE [LARGE SCALE GENOMIC DNA]</scope>
    <source>
        <strain evidence="4">SWU-2019</strain>
        <tissue evidence="4">Muscle</tissue>
    </source>
</reference>
<dbReference type="InterPro" id="IPR003599">
    <property type="entry name" value="Ig_sub"/>
</dbReference>
<feature type="transmembrane region" description="Helical" evidence="1">
    <location>
        <begin position="240"/>
        <end position="262"/>
    </location>
</feature>
<dbReference type="InterPro" id="IPR036179">
    <property type="entry name" value="Ig-like_dom_sf"/>
</dbReference>
<proteinExistence type="predicted"/>
<dbReference type="SMART" id="SM00409">
    <property type="entry name" value="IG"/>
    <property type="match status" value="4"/>
</dbReference>
<feature type="signal peptide" evidence="2">
    <location>
        <begin position="1"/>
        <end position="20"/>
    </location>
</feature>
<evidence type="ECO:0000256" key="1">
    <source>
        <dbReference type="SAM" id="Phobius"/>
    </source>
</evidence>